<dbReference type="SUPFAM" id="SSF57701">
    <property type="entry name" value="Zn2/Cys6 DNA-binding domain"/>
    <property type="match status" value="1"/>
</dbReference>
<dbReference type="InterPro" id="IPR052400">
    <property type="entry name" value="Zn2-C6_fungal_TF"/>
</dbReference>
<gene>
    <name evidence="3" type="ORF">CYLTODRAFT_417137</name>
</gene>
<dbReference type="PROSITE" id="PS00463">
    <property type="entry name" value="ZN2_CY6_FUNGAL_1"/>
    <property type="match status" value="1"/>
</dbReference>
<sequence>MDDETPGRSIRPHKKTKTGCKTCRRRRIKCDESTPLCMNCEKRDIECVWGDERDELERPPRMKRLTTPPADSSSYKRAKSKHSQPSQTDSRPRTPPMEMSSPLSTSISSFPSMSAAANQPLDLGTLEMMHHYSTVLAYTFNDYDAPVSEFWKSGVPSLAFSTDAHFLLHAMLAVSALHLSYAHSDGALSTRYGFAARTQLDKAKAGLLPILYDADSRPSEPDNMGITFITHFLIALYHFASSKNPLEPEWVRFLRTHVNMPMMEKFWMQYYNGAIGPFIRVLTASHEVINKGLQADVDERSDYQLPAYLQNIHLASCAPDPEEVMDPEIARVYAEAAGTLRRSWKASLHPGFEYQAALVWFVLIPDEFITLLSLKRPRALIIASHWCAIMLNMSTLRPMPWWMPNIWRTEIDRLRGLVGAQWEAWIPDYQGAPLELSRAYDVAGWTNNAYGQAVYEPTSALTSTGSSLLPR</sequence>
<evidence type="ECO:0000259" key="2">
    <source>
        <dbReference type="PROSITE" id="PS50048"/>
    </source>
</evidence>
<dbReference type="EMBL" id="KN880437">
    <property type="protein sequence ID" value="KIY73156.1"/>
    <property type="molecule type" value="Genomic_DNA"/>
</dbReference>
<dbReference type="PANTHER" id="PTHR47657">
    <property type="entry name" value="STEROL REGULATORY ELEMENT-BINDING PROTEIN ECM22"/>
    <property type="match status" value="1"/>
</dbReference>
<dbReference type="Gene3D" id="4.10.240.10">
    <property type="entry name" value="Zn(2)-C6 fungal-type DNA-binding domain"/>
    <property type="match status" value="1"/>
</dbReference>
<dbReference type="SMART" id="SM00066">
    <property type="entry name" value="GAL4"/>
    <property type="match status" value="1"/>
</dbReference>
<dbReference type="GO" id="GO:0008270">
    <property type="term" value="F:zinc ion binding"/>
    <property type="evidence" value="ECO:0007669"/>
    <property type="project" value="InterPro"/>
</dbReference>
<reference evidence="3 4" key="1">
    <citation type="journal article" date="2015" name="Fungal Genet. Biol.">
        <title>Evolution of novel wood decay mechanisms in Agaricales revealed by the genome sequences of Fistulina hepatica and Cylindrobasidium torrendii.</title>
        <authorList>
            <person name="Floudas D."/>
            <person name="Held B.W."/>
            <person name="Riley R."/>
            <person name="Nagy L.G."/>
            <person name="Koehler G."/>
            <person name="Ransdell A.S."/>
            <person name="Younus H."/>
            <person name="Chow J."/>
            <person name="Chiniquy J."/>
            <person name="Lipzen A."/>
            <person name="Tritt A."/>
            <person name="Sun H."/>
            <person name="Haridas S."/>
            <person name="LaButti K."/>
            <person name="Ohm R.A."/>
            <person name="Kues U."/>
            <person name="Blanchette R.A."/>
            <person name="Grigoriev I.V."/>
            <person name="Minto R.E."/>
            <person name="Hibbett D.S."/>
        </authorList>
    </citation>
    <scope>NUCLEOTIDE SEQUENCE [LARGE SCALE GENOMIC DNA]</scope>
    <source>
        <strain evidence="3 4">FP15055 ss-10</strain>
    </source>
</reference>
<feature type="compositionally biased region" description="Basic residues" evidence="1">
    <location>
        <begin position="10"/>
        <end position="21"/>
    </location>
</feature>
<dbReference type="Proteomes" id="UP000054007">
    <property type="component" value="Unassembled WGS sequence"/>
</dbReference>
<accession>A0A0D7BU52</accession>
<dbReference type="AlphaFoldDB" id="A0A0D7BU52"/>
<feature type="region of interest" description="Disordered" evidence="1">
    <location>
        <begin position="1"/>
        <end position="21"/>
    </location>
</feature>
<proteinExistence type="predicted"/>
<dbReference type="InterPro" id="IPR036864">
    <property type="entry name" value="Zn2-C6_fun-type_DNA-bd_sf"/>
</dbReference>
<dbReference type="Pfam" id="PF00172">
    <property type="entry name" value="Zn_clus"/>
    <property type="match status" value="1"/>
</dbReference>
<dbReference type="InterPro" id="IPR001138">
    <property type="entry name" value="Zn2Cys6_DnaBD"/>
</dbReference>
<dbReference type="PROSITE" id="PS50048">
    <property type="entry name" value="ZN2_CY6_FUNGAL_2"/>
    <property type="match status" value="1"/>
</dbReference>
<organism evidence="3 4">
    <name type="scientific">Cylindrobasidium torrendii FP15055 ss-10</name>
    <dbReference type="NCBI Taxonomy" id="1314674"/>
    <lineage>
        <taxon>Eukaryota</taxon>
        <taxon>Fungi</taxon>
        <taxon>Dikarya</taxon>
        <taxon>Basidiomycota</taxon>
        <taxon>Agaricomycotina</taxon>
        <taxon>Agaricomycetes</taxon>
        <taxon>Agaricomycetidae</taxon>
        <taxon>Agaricales</taxon>
        <taxon>Marasmiineae</taxon>
        <taxon>Physalacriaceae</taxon>
        <taxon>Cylindrobasidium</taxon>
    </lineage>
</organism>
<evidence type="ECO:0000313" key="3">
    <source>
        <dbReference type="EMBL" id="KIY73156.1"/>
    </source>
</evidence>
<dbReference type="STRING" id="1314674.A0A0D7BU52"/>
<evidence type="ECO:0000313" key="4">
    <source>
        <dbReference type="Proteomes" id="UP000054007"/>
    </source>
</evidence>
<dbReference type="GO" id="GO:0000981">
    <property type="term" value="F:DNA-binding transcription factor activity, RNA polymerase II-specific"/>
    <property type="evidence" value="ECO:0007669"/>
    <property type="project" value="InterPro"/>
</dbReference>
<keyword evidence="4" id="KW-1185">Reference proteome</keyword>
<feature type="domain" description="Zn(2)-C6 fungal-type" evidence="2">
    <location>
        <begin position="19"/>
        <end position="49"/>
    </location>
</feature>
<dbReference type="CDD" id="cd00067">
    <property type="entry name" value="GAL4"/>
    <property type="match status" value="1"/>
</dbReference>
<dbReference type="PANTHER" id="PTHR47657:SF7">
    <property type="entry name" value="STEROL REGULATORY ELEMENT-BINDING PROTEIN ECM22"/>
    <property type="match status" value="1"/>
</dbReference>
<feature type="region of interest" description="Disordered" evidence="1">
    <location>
        <begin position="49"/>
        <end position="108"/>
    </location>
</feature>
<evidence type="ECO:0000256" key="1">
    <source>
        <dbReference type="SAM" id="MobiDB-lite"/>
    </source>
</evidence>
<dbReference type="OrthoDB" id="5419315at2759"/>
<protein>
    <recommendedName>
        <fullName evidence="2">Zn(2)-C6 fungal-type domain-containing protein</fullName>
    </recommendedName>
</protein>
<name>A0A0D7BU52_9AGAR</name>